<comment type="caution">
    <text evidence="3">The sequence shown here is derived from an EMBL/GenBank/DDBJ whole genome shotgun (WGS) entry which is preliminary data.</text>
</comment>
<feature type="region of interest" description="Disordered" evidence="1">
    <location>
        <begin position="21"/>
        <end position="70"/>
    </location>
</feature>
<dbReference type="EMBL" id="RBVM01000002">
    <property type="protein sequence ID" value="RKO35089.1"/>
    <property type="molecule type" value="Genomic_DNA"/>
</dbReference>
<dbReference type="EMBL" id="RBVM01000002">
    <property type="protein sequence ID" value="RKO35069.1"/>
    <property type="molecule type" value="Genomic_DNA"/>
</dbReference>
<name>A0A8B3ESQ1_LACLL</name>
<evidence type="ECO:0000313" key="3">
    <source>
        <dbReference type="EMBL" id="RKO35089.1"/>
    </source>
</evidence>
<gene>
    <name evidence="2" type="ORF">D8K17_12805</name>
    <name evidence="3" type="ORF">D8K17_12910</name>
</gene>
<dbReference type="RefSeq" id="WP_058147738.1">
    <property type="nucleotide sequence ID" value="NZ_LKPE01000005.1"/>
</dbReference>
<reference evidence="3" key="1">
    <citation type="submission" date="2018-10" db="EMBL/GenBank/DDBJ databases">
        <title>Chromosomal inversion in Lactococcus lactis subsp. lactis bv. diacetylactis S50.</title>
        <authorList>
            <person name="Kojic M."/>
            <person name="Jovcic B."/>
        </authorList>
    </citation>
    <scope>NUCLEOTIDE SEQUENCE</scope>
    <source>
        <strain evidence="3">S50</strain>
    </source>
</reference>
<accession>A0A8B3ESQ1</accession>
<feature type="compositionally biased region" description="Basic and acidic residues" evidence="1">
    <location>
        <begin position="32"/>
        <end position="48"/>
    </location>
</feature>
<evidence type="ECO:0000256" key="1">
    <source>
        <dbReference type="SAM" id="MobiDB-lite"/>
    </source>
</evidence>
<proteinExistence type="predicted"/>
<protein>
    <submittedName>
        <fullName evidence="3">Uncharacterized protein</fullName>
    </submittedName>
</protein>
<organism evidence="3">
    <name type="scientific">Lactococcus lactis subsp. lactis bv. diacetylactis</name>
    <dbReference type="NCBI Taxonomy" id="44688"/>
    <lineage>
        <taxon>Bacteria</taxon>
        <taxon>Bacillati</taxon>
        <taxon>Bacillota</taxon>
        <taxon>Bacilli</taxon>
        <taxon>Lactobacillales</taxon>
        <taxon>Streptococcaceae</taxon>
        <taxon>Lactococcus</taxon>
    </lineage>
</organism>
<feature type="compositionally biased region" description="Low complexity" evidence="1">
    <location>
        <begin position="21"/>
        <end position="31"/>
    </location>
</feature>
<feature type="compositionally biased region" description="Basic and acidic residues" evidence="1">
    <location>
        <begin position="55"/>
        <end position="70"/>
    </location>
</feature>
<sequence length="70" mass="8068">MELSLQNILNEIHLIQDSLANKDSSNSNNKKTSQELLHKKLDDAEEKQKKKPKKESKLDSFKNKFKGKGE</sequence>
<evidence type="ECO:0000313" key="2">
    <source>
        <dbReference type="EMBL" id="RKO35069.1"/>
    </source>
</evidence>
<dbReference type="AlphaFoldDB" id="A0A8B3ESQ1"/>